<accession>A0A0A1FG89</accession>
<evidence type="ECO:0000256" key="1">
    <source>
        <dbReference type="ARBA" id="ARBA00004236"/>
    </source>
</evidence>
<feature type="domain" description="Multidrug resistance protein MdtA-like barrel-sandwich hybrid" evidence="8">
    <location>
        <begin position="74"/>
        <end position="215"/>
    </location>
</feature>
<dbReference type="PROSITE" id="PS51318">
    <property type="entry name" value="TAT"/>
    <property type="match status" value="1"/>
</dbReference>
<dbReference type="AlphaFoldDB" id="A0A0A1FG89"/>
<dbReference type="PANTHER" id="PTHR30469:SF12">
    <property type="entry name" value="MULTIDRUG RESISTANCE PROTEIN MDTA"/>
    <property type="match status" value="1"/>
</dbReference>
<dbReference type="KEGG" id="care:LT85_3521"/>
<dbReference type="InterPro" id="IPR058626">
    <property type="entry name" value="MdtA-like_b-barrel"/>
</dbReference>
<organism evidence="11 12">
    <name type="scientific">Collimonas arenae</name>
    <dbReference type="NCBI Taxonomy" id="279058"/>
    <lineage>
        <taxon>Bacteria</taxon>
        <taxon>Pseudomonadati</taxon>
        <taxon>Pseudomonadota</taxon>
        <taxon>Betaproteobacteria</taxon>
        <taxon>Burkholderiales</taxon>
        <taxon>Oxalobacteraceae</taxon>
        <taxon>Collimonas</taxon>
    </lineage>
</organism>
<keyword evidence="4" id="KW-0997">Cell inner membrane</keyword>
<evidence type="ECO:0000259" key="8">
    <source>
        <dbReference type="Pfam" id="PF25917"/>
    </source>
</evidence>
<dbReference type="RefSeq" id="WP_038491262.1">
    <property type="nucleotide sequence ID" value="NZ_CP009962.1"/>
</dbReference>
<dbReference type="EMBL" id="CP009962">
    <property type="protein sequence ID" value="AIY42679.1"/>
    <property type="molecule type" value="Genomic_DNA"/>
</dbReference>
<dbReference type="Pfam" id="PF25989">
    <property type="entry name" value="YknX_C"/>
    <property type="match status" value="1"/>
</dbReference>
<dbReference type="Pfam" id="PF25917">
    <property type="entry name" value="BSH_RND"/>
    <property type="match status" value="1"/>
</dbReference>
<dbReference type="NCBIfam" id="TIGR01730">
    <property type="entry name" value="RND_mfp"/>
    <property type="match status" value="1"/>
</dbReference>
<dbReference type="Proteomes" id="UP000030302">
    <property type="component" value="Chromosome"/>
</dbReference>
<feature type="domain" description="Multidrug resistance protein MdtA-like beta-barrel" evidence="9">
    <location>
        <begin position="220"/>
        <end position="304"/>
    </location>
</feature>
<dbReference type="SUPFAM" id="SSF111369">
    <property type="entry name" value="HlyD-like secretion proteins"/>
    <property type="match status" value="1"/>
</dbReference>
<evidence type="ECO:0000256" key="6">
    <source>
        <dbReference type="SAM" id="MobiDB-lite"/>
    </source>
</evidence>
<dbReference type="InterPro" id="IPR058625">
    <property type="entry name" value="MdtA-like_BSH"/>
</dbReference>
<evidence type="ECO:0000256" key="2">
    <source>
        <dbReference type="ARBA" id="ARBA00009477"/>
    </source>
</evidence>
<dbReference type="InterPro" id="IPR058624">
    <property type="entry name" value="MdtA-like_HH"/>
</dbReference>
<name>A0A0A1FG89_9BURK</name>
<evidence type="ECO:0000313" key="11">
    <source>
        <dbReference type="EMBL" id="AIY42679.1"/>
    </source>
</evidence>
<gene>
    <name evidence="11" type="ORF">LT85_3521</name>
</gene>
<dbReference type="GO" id="GO:1990281">
    <property type="term" value="C:efflux pump complex"/>
    <property type="evidence" value="ECO:0007669"/>
    <property type="project" value="TreeGrafter"/>
</dbReference>
<dbReference type="GO" id="GO:0015562">
    <property type="term" value="F:efflux transmembrane transporter activity"/>
    <property type="evidence" value="ECO:0007669"/>
    <property type="project" value="TreeGrafter"/>
</dbReference>
<dbReference type="OrthoDB" id="9783047at2"/>
<evidence type="ECO:0000256" key="3">
    <source>
        <dbReference type="ARBA" id="ARBA00022475"/>
    </source>
</evidence>
<sequence length="410" mass="42538">MTTTLSKTRSTLLISAAILVLIGAAGWTLSPRAGAAAPPAAASSSAVSVSTTTVKQQDMPMYLTGVGTVTSNASVTVKARIDGQLDKVGFVEGQDVKAGQMLAQLDPRTLQAQLAQAVAQKAKDQAQLANAKLDLQRYTTLVQQDAATQQTLDAQHALVNQLQAAVQSDDAQINYAKVQLSFTTILAPISGRVGARLVDPGNIVHATDTNGLVVINQIDPIAVVFTLPEESFQSINTALHGSQKPLGVQAFPRNGDTMLAQGNLALLNNQIDTTSGTVQLKGIFQNPSHVLWPGQYVNVRLVLGDRKQALTVPAAAVQRSQDGTYAYVINADGTAQNQVIQVANIQDGIAVINKGLSAGQRVVVDGQYKLKPGIKVKENASAAGSGNASSAAAKGTTAGTTTTAITGASK</sequence>
<dbReference type="FunFam" id="2.40.420.20:FF:000001">
    <property type="entry name" value="Efflux RND transporter periplasmic adaptor subunit"/>
    <property type="match status" value="1"/>
</dbReference>
<keyword evidence="12" id="KW-1185">Reference proteome</keyword>
<dbReference type="Gene3D" id="2.40.30.170">
    <property type="match status" value="1"/>
</dbReference>
<dbReference type="GO" id="GO:0030313">
    <property type="term" value="C:cell envelope"/>
    <property type="evidence" value="ECO:0007669"/>
    <property type="project" value="UniProtKB-SubCell"/>
</dbReference>
<evidence type="ECO:0000313" key="12">
    <source>
        <dbReference type="Proteomes" id="UP000030302"/>
    </source>
</evidence>
<feature type="domain" description="Multidrug resistance protein MdtA-like alpha-helical hairpin" evidence="7">
    <location>
        <begin position="113"/>
        <end position="183"/>
    </location>
</feature>
<evidence type="ECO:0000259" key="10">
    <source>
        <dbReference type="Pfam" id="PF25989"/>
    </source>
</evidence>
<dbReference type="InterPro" id="IPR006143">
    <property type="entry name" value="RND_pump_MFP"/>
</dbReference>
<dbReference type="Gene3D" id="2.40.420.20">
    <property type="match status" value="1"/>
</dbReference>
<feature type="domain" description="YknX-like C-terminal permuted SH3-like" evidence="10">
    <location>
        <begin position="309"/>
        <end position="377"/>
    </location>
</feature>
<dbReference type="InterPro" id="IPR058637">
    <property type="entry name" value="YknX-like_C"/>
</dbReference>
<dbReference type="PANTHER" id="PTHR30469">
    <property type="entry name" value="MULTIDRUG RESISTANCE PROTEIN MDTA"/>
    <property type="match status" value="1"/>
</dbReference>
<feature type="region of interest" description="Disordered" evidence="6">
    <location>
        <begin position="384"/>
        <end position="410"/>
    </location>
</feature>
<dbReference type="Pfam" id="PF25944">
    <property type="entry name" value="Beta-barrel_RND"/>
    <property type="match status" value="1"/>
</dbReference>
<proteinExistence type="inferred from homology"/>
<evidence type="ECO:0000256" key="5">
    <source>
        <dbReference type="ARBA" id="ARBA00023136"/>
    </source>
</evidence>
<dbReference type="Pfam" id="PF25876">
    <property type="entry name" value="HH_MFP_RND"/>
    <property type="match status" value="1"/>
</dbReference>
<comment type="subcellular location">
    <subcellularLocation>
        <location evidence="1">Cell membrane</location>
    </subcellularLocation>
</comment>
<keyword evidence="3" id="KW-1003">Cell membrane</keyword>
<dbReference type="Gene3D" id="2.40.50.100">
    <property type="match status" value="1"/>
</dbReference>
<dbReference type="HOGENOM" id="CLU_018816_2_0_4"/>
<dbReference type="InterPro" id="IPR006311">
    <property type="entry name" value="TAT_signal"/>
</dbReference>
<evidence type="ECO:0000259" key="9">
    <source>
        <dbReference type="Pfam" id="PF25944"/>
    </source>
</evidence>
<reference evidence="12" key="1">
    <citation type="journal article" date="2014" name="Soil Biol. Biochem.">
        <title>Structure and function of bacterial communities in ageing soils: Insights from the Mendocino ecological staircase.</title>
        <authorList>
            <person name="Uroz S."/>
            <person name="Tech J.J."/>
            <person name="Sawaya N.A."/>
            <person name="Frey-Klett P."/>
            <person name="Leveau J.H.J."/>
        </authorList>
    </citation>
    <scope>NUCLEOTIDE SEQUENCE [LARGE SCALE GENOMIC DNA]</scope>
    <source>
        <strain evidence="12">Cal35</strain>
    </source>
</reference>
<protein>
    <submittedName>
        <fullName evidence="11">Putative Co/Zn/Cd efflux system membrane fusion protein</fullName>
    </submittedName>
</protein>
<evidence type="ECO:0000259" key="7">
    <source>
        <dbReference type="Pfam" id="PF25876"/>
    </source>
</evidence>
<keyword evidence="5" id="KW-0472">Membrane</keyword>
<evidence type="ECO:0000256" key="4">
    <source>
        <dbReference type="ARBA" id="ARBA00022519"/>
    </source>
</evidence>
<dbReference type="STRING" id="279058.LT85_3521"/>
<comment type="similarity">
    <text evidence="2">Belongs to the membrane fusion protein (MFP) (TC 8.A.1) family.</text>
</comment>
<dbReference type="Gene3D" id="1.10.287.470">
    <property type="entry name" value="Helix hairpin bin"/>
    <property type="match status" value="1"/>
</dbReference>